<protein>
    <submittedName>
        <fullName evidence="2">Uncharacterized protein</fullName>
    </submittedName>
</protein>
<reference evidence="2" key="1">
    <citation type="submission" date="2022-11" db="UniProtKB">
        <authorList>
            <consortium name="WormBaseParasite"/>
        </authorList>
    </citation>
    <scope>IDENTIFICATION</scope>
</reference>
<sequence>METKRRTRLNDTQFIANANNREIQIRNCDNKKITDSENVRMFAYAPKELKAQNFLGAAPSHTILMLTAFICIERKRIPFEYVCIIAHQVGMKAQKSDWYSKV</sequence>
<accession>A0A915IPE6</accession>
<evidence type="ECO:0000313" key="2">
    <source>
        <dbReference type="WBParaSite" id="nRc.2.0.1.t16063-RA"/>
    </source>
</evidence>
<proteinExistence type="predicted"/>
<name>A0A915IPE6_ROMCU</name>
<organism evidence="1 2">
    <name type="scientific">Romanomermis culicivorax</name>
    <name type="common">Nematode worm</name>
    <dbReference type="NCBI Taxonomy" id="13658"/>
    <lineage>
        <taxon>Eukaryota</taxon>
        <taxon>Metazoa</taxon>
        <taxon>Ecdysozoa</taxon>
        <taxon>Nematoda</taxon>
        <taxon>Enoplea</taxon>
        <taxon>Dorylaimia</taxon>
        <taxon>Mermithida</taxon>
        <taxon>Mermithoidea</taxon>
        <taxon>Mermithidae</taxon>
        <taxon>Romanomermis</taxon>
    </lineage>
</organism>
<dbReference type="WBParaSite" id="nRc.2.0.1.t16063-RA">
    <property type="protein sequence ID" value="nRc.2.0.1.t16063-RA"/>
    <property type="gene ID" value="nRc.2.0.1.g16063"/>
</dbReference>
<keyword evidence="1" id="KW-1185">Reference proteome</keyword>
<evidence type="ECO:0000313" key="1">
    <source>
        <dbReference type="Proteomes" id="UP000887565"/>
    </source>
</evidence>
<dbReference type="Proteomes" id="UP000887565">
    <property type="component" value="Unplaced"/>
</dbReference>
<dbReference type="AlphaFoldDB" id="A0A915IPE6"/>